<keyword evidence="4" id="KW-1185">Reference proteome</keyword>
<keyword evidence="2" id="KW-1133">Transmembrane helix</keyword>
<feature type="region of interest" description="Disordered" evidence="1">
    <location>
        <begin position="33"/>
        <end position="53"/>
    </location>
</feature>
<dbReference type="Pfam" id="PF11666">
    <property type="entry name" value="DUF2933"/>
    <property type="match status" value="1"/>
</dbReference>
<comment type="caution">
    <text evidence="3">The sequence shown here is derived from an EMBL/GenBank/DDBJ whole genome shotgun (WGS) entry which is preliminary data.</text>
</comment>
<feature type="compositionally biased region" description="Polar residues" evidence="1">
    <location>
        <begin position="33"/>
        <end position="44"/>
    </location>
</feature>
<evidence type="ECO:0000313" key="4">
    <source>
        <dbReference type="Proteomes" id="UP000050509"/>
    </source>
</evidence>
<evidence type="ECO:0008006" key="5">
    <source>
        <dbReference type="Google" id="ProtNLM"/>
    </source>
</evidence>
<dbReference type="Proteomes" id="UP000050509">
    <property type="component" value="Unassembled WGS sequence"/>
</dbReference>
<proteinExistence type="predicted"/>
<evidence type="ECO:0000256" key="2">
    <source>
        <dbReference type="SAM" id="Phobius"/>
    </source>
</evidence>
<name>A0A0P9D7N4_9CHLR</name>
<organism evidence="3 4">
    <name type="scientific">Kouleothrix aurantiaca</name>
    <dbReference type="NCBI Taxonomy" id="186479"/>
    <lineage>
        <taxon>Bacteria</taxon>
        <taxon>Bacillati</taxon>
        <taxon>Chloroflexota</taxon>
        <taxon>Chloroflexia</taxon>
        <taxon>Chloroflexales</taxon>
        <taxon>Roseiflexineae</taxon>
        <taxon>Roseiflexaceae</taxon>
        <taxon>Kouleothrix</taxon>
    </lineage>
</organism>
<keyword evidence="2" id="KW-0472">Membrane</keyword>
<gene>
    <name evidence="3" type="ORF">SE17_00315</name>
</gene>
<sequence length="157" mass="16898">MAYILSLLPLLACPVMMGAMMWLMMRGNKDQSADQVRQTHITPTDTDHPSNGVPQSSMSGFHICLNWKVVTGLAAVGLGIWAITPGLVWAAVPILVVLACPLSMLLMMRGMGGGQCATLPGQEQRTAHASMSDERLAELRAQPSAVTREIAELEAER</sequence>
<evidence type="ECO:0000313" key="3">
    <source>
        <dbReference type="EMBL" id="KPV55014.1"/>
    </source>
</evidence>
<dbReference type="EMBL" id="LJCR01000002">
    <property type="protein sequence ID" value="KPV55014.1"/>
    <property type="molecule type" value="Genomic_DNA"/>
</dbReference>
<reference evidence="3 4" key="1">
    <citation type="submission" date="2015-09" db="EMBL/GenBank/DDBJ databases">
        <title>Draft genome sequence of Kouleothrix aurantiaca JCM 19913.</title>
        <authorList>
            <person name="Hemp J."/>
        </authorList>
    </citation>
    <scope>NUCLEOTIDE SEQUENCE [LARGE SCALE GENOMIC DNA]</scope>
    <source>
        <strain evidence="3 4">COM-B</strain>
    </source>
</reference>
<dbReference type="AlphaFoldDB" id="A0A0P9D7N4"/>
<dbReference type="InterPro" id="IPR021682">
    <property type="entry name" value="DUF2933"/>
</dbReference>
<keyword evidence="2" id="KW-0812">Transmembrane</keyword>
<protein>
    <recommendedName>
        <fullName evidence="5">DUF2933 domain-containing protein</fullName>
    </recommendedName>
</protein>
<evidence type="ECO:0000256" key="1">
    <source>
        <dbReference type="SAM" id="MobiDB-lite"/>
    </source>
</evidence>
<accession>A0A0P9D7N4</accession>
<feature type="transmembrane region" description="Helical" evidence="2">
    <location>
        <begin position="6"/>
        <end position="25"/>
    </location>
</feature>